<feature type="region of interest" description="Disordered" evidence="1">
    <location>
        <begin position="499"/>
        <end position="518"/>
    </location>
</feature>
<feature type="region of interest" description="Disordered" evidence="1">
    <location>
        <begin position="67"/>
        <end position="122"/>
    </location>
</feature>
<sequence>MSAISDPRWHDQMSAIFGDYHAVMNACKQHKITIDKIYPGVQEAYLRNHQRHQHQQQQQLQRQQIMMKHRPAASQPSPLVSGDLTPTPLSASSSAARTANGKVHARRSLTPVSTSTGSLPPVNSALGSTASAAAAVAPAANSSAADTPGGSSVGRQSNCGGSLGWSPALGSEASPFQQQQPPRPLRHQEAEIRRCLQFFRRAHRLVAADAASSPPLRPLPPSPTHGNLGAADGSMSDAESTCTQPCLVSPRQLTVDNVDYAREARQVRLARLTDPDSGASPKPTPQEPQDSVWNDSEDAPLSLRFSNAISAAAAAGPAVKRKPHRRRTDSTATSGTAATDMHLADAADADSDLYLSSPASVAKRPRLSCPPHPPVRHQSGLQLSVPLKYLERQRRQPRPACVEEAATQTEDVPPPLRPTAAVPPVQSSAELAAAAAAAAAAAVAPSTSTAAAASASAAVPAGDSLLQLERLQAARADALEQRWLQESRESLFRRAKSLRQQLDGNEGGAGGPSNGAGDRHRRRCFLESAATYLAGCWVAEDRRQLPASDARRIYRDVAGFVRQHGRAFAERDRRRQPAEDGGEASGVARLTEICVLLLKSLLEYRIYCSYRSDLASLSSAHRSSGLSAERESQLLGQLMPLYHSQELWSHLCRQRDKLRAESASFARLEDEVASRSGVRPSGPTDRLSNNLAYLLAAAEVIAES</sequence>
<name>A0A267DE35_9PLAT</name>
<feature type="region of interest" description="Disordered" evidence="1">
    <location>
        <begin position="270"/>
        <end position="297"/>
    </location>
</feature>
<feature type="compositionally biased region" description="Polar residues" evidence="1">
    <location>
        <begin position="149"/>
        <end position="160"/>
    </location>
</feature>
<evidence type="ECO:0000256" key="1">
    <source>
        <dbReference type="SAM" id="MobiDB-lite"/>
    </source>
</evidence>
<dbReference type="AlphaFoldDB" id="A0A267DE35"/>
<protein>
    <submittedName>
        <fullName evidence="2">Uncharacterized protein</fullName>
    </submittedName>
</protein>
<accession>A0A267DE35</accession>
<feature type="region of interest" description="Disordered" evidence="1">
    <location>
        <begin position="313"/>
        <end position="339"/>
    </location>
</feature>
<keyword evidence="3" id="KW-1185">Reference proteome</keyword>
<feature type="compositionally biased region" description="Low complexity" evidence="1">
    <location>
        <begin position="330"/>
        <end position="339"/>
    </location>
</feature>
<comment type="caution">
    <text evidence="2">The sequence shown here is derived from an EMBL/GenBank/DDBJ whole genome shotgun (WGS) entry which is preliminary data.</text>
</comment>
<evidence type="ECO:0000313" key="2">
    <source>
        <dbReference type="EMBL" id="PAA47558.1"/>
    </source>
</evidence>
<proteinExistence type="predicted"/>
<gene>
    <name evidence="2" type="ORF">BOX15_Mlig024595g2</name>
</gene>
<organism evidence="2 3">
    <name type="scientific">Macrostomum lignano</name>
    <dbReference type="NCBI Taxonomy" id="282301"/>
    <lineage>
        <taxon>Eukaryota</taxon>
        <taxon>Metazoa</taxon>
        <taxon>Spiralia</taxon>
        <taxon>Lophotrochozoa</taxon>
        <taxon>Platyhelminthes</taxon>
        <taxon>Rhabditophora</taxon>
        <taxon>Macrostomorpha</taxon>
        <taxon>Macrostomida</taxon>
        <taxon>Macrostomidae</taxon>
        <taxon>Macrostomum</taxon>
    </lineage>
</organism>
<evidence type="ECO:0000313" key="3">
    <source>
        <dbReference type="Proteomes" id="UP000215902"/>
    </source>
</evidence>
<dbReference type="Proteomes" id="UP000215902">
    <property type="component" value="Unassembled WGS sequence"/>
</dbReference>
<feature type="region of interest" description="Disordered" evidence="1">
    <location>
        <begin position="363"/>
        <end position="384"/>
    </location>
</feature>
<feature type="region of interest" description="Disordered" evidence="1">
    <location>
        <begin position="141"/>
        <end position="187"/>
    </location>
</feature>
<dbReference type="EMBL" id="NIVC01004409">
    <property type="protein sequence ID" value="PAA47558.1"/>
    <property type="molecule type" value="Genomic_DNA"/>
</dbReference>
<feature type="compositionally biased region" description="Gly residues" evidence="1">
    <location>
        <begin position="505"/>
        <end position="514"/>
    </location>
</feature>
<reference evidence="2 3" key="1">
    <citation type="submission" date="2017-06" db="EMBL/GenBank/DDBJ databases">
        <title>A platform for efficient transgenesis in Macrostomum lignano, a flatworm model organism for stem cell research.</title>
        <authorList>
            <person name="Berezikov E."/>
        </authorList>
    </citation>
    <scope>NUCLEOTIDE SEQUENCE [LARGE SCALE GENOMIC DNA]</scope>
    <source>
        <strain evidence="2">DV1</strain>
        <tissue evidence="2">Whole organism</tissue>
    </source>
</reference>
<feature type="region of interest" description="Disordered" evidence="1">
    <location>
        <begin position="209"/>
        <end position="243"/>
    </location>
</feature>